<dbReference type="CDD" id="cd15904">
    <property type="entry name" value="TSPO_MBR"/>
    <property type="match status" value="1"/>
</dbReference>
<evidence type="ECO:0000313" key="10">
    <source>
        <dbReference type="Proteomes" id="UP001303614"/>
    </source>
</evidence>
<sequence>MTQGRSKKSQWFALLGWLVLCYAVAGLGALASIQAASFYALLQRPAWAPPGWLFGPVWTVLYGMMAVSVWLVWRRGSRAGMRPALGLFVLQLTLNGLWSWLFFAWHLGAWAFADIVALWLVLAGTIAVFAKRQALAAWLLVPYLAWVSFAAALNFSVWQLNPQVLG</sequence>
<dbReference type="Pfam" id="PF03073">
    <property type="entry name" value="TspO_MBR"/>
    <property type="match status" value="1"/>
</dbReference>
<evidence type="ECO:0000256" key="2">
    <source>
        <dbReference type="ARBA" id="ARBA00007524"/>
    </source>
</evidence>
<evidence type="ECO:0000256" key="4">
    <source>
        <dbReference type="ARBA" id="ARBA00022989"/>
    </source>
</evidence>
<dbReference type="OrthoDB" id="9795496at2"/>
<keyword evidence="5 6" id="KW-0472">Membrane</keyword>
<keyword evidence="4 6" id="KW-1133">Transmembrane helix</keyword>
<dbReference type="GO" id="GO:0033013">
    <property type="term" value="P:tetrapyrrole metabolic process"/>
    <property type="evidence" value="ECO:0007669"/>
    <property type="project" value="UniProtKB-ARBA"/>
</dbReference>
<evidence type="ECO:0000313" key="8">
    <source>
        <dbReference type="EMBL" id="OAG66143.1"/>
    </source>
</evidence>
<reference evidence="7 10" key="2">
    <citation type="submission" date="2023-12" db="EMBL/GenBank/DDBJ databases">
        <title>Genome sequencing of Xanthomonas floridensis.</title>
        <authorList>
            <person name="Greer S."/>
            <person name="Harrison J."/>
            <person name="Grant M."/>
            <person name="Vicente J."/>
            <person name="Studholme D."/>
        </authorList>
    </citation>
    <scope>NUCLEOTIDE SEQUENCE [LARGE SCALE GENOMIC DNA]</scope>
    <source>
        <strain evidence="7 10">WHRI 8848</strain>
    </source>
</reference>
<dbReference type="STRING" id="1843580.A7D17_21970"/>
<dbReference type="FunFam" id="1.20.1260.100:FF:000001">
    <property type="entry name" value="translocator protein 2"/>
    <property type="match status" value="1"/>
</dbReference>
<dbReference type="PANTHER" id="PTHR10057:SF0">
    <property type="entry name" value="TRANSLOCATOR PROTEIN"/>
    <property type="match status" value="1"/>
</dbReference>
<comment type="subcellular location">
    <subcellularLocation>
        <location evidence="1">Membrane</location>
        <topology evidence="1">Multi-pass membrane protein</topology>
    </subcellularLocation>
</comment>
<evidence type="ECO:0000256" key="1">
    <source>
        <dbReference type="ARBA" id="ARBA00004141"/>
    </source>
</evidence>
<evidence type="ECO:0000313" key="9">
    <source>
        <dbReference type="Proteomes" id="UP000077659"/>
    </source>
</evidence>
<feature type="transmembrane region" description="Helical" evidence="6">
    <location>
        <begin position="137"/>
        <end position="158"/>
    </location>
</feature>
<name>A0A1A9M6J5_9XANT</name>
<protein>
    <submittedName>
        <fullName evidence="8">Sensory protein</fullName>
    </submittedName>
    <submittedName>
        <fullName evidence="7">TspO/MBR family protein</fullName>
    </submittedName>
</protein>
<dbReference type="PIRSF" id="PIRSF005859">
    <property type="entry name" value="PBR"/>
    <property type="match status" value="1"/>
</dbReference>
<dbReference type="InterPro" id="IPR004307">
    <property type="entry name" value="TspO_MBR"/>
</dbReference>
<dbReference type="Gene3D" id="1.20.1260.100">
    <property type="entry name" value="TspO/MBR protein"/>
    <property type="match status" value="1"/>
</dbReference>
<dbReference type="RefSeq" id="WP_064510347.1">
    <property type="nucleotide sequence ID" value="NZ_JAYFSN010000049.1"/>
</dbReference>
<keyword evidence="10" id="KW-1185">Reference proteome</keyword>
<dbReference type="AlphaFoldDB" id="A0A1A9M6J5"/>
<evidence type="ECO:0000313" key="7">
    <source>
        <dbReference type="EMBL" id="MEA5126478.1"/>
    </source>
</evidence>
<evidence type="ECO:0000256" key="5">
    <source>
        <dbReference type="ARBA" id="ARBA00023136"/>
    </source>
</evidence>
<accession>A0A1A9M6J5</accession>
<comment type="caution">
    <text evidence="8">The sequence shown here is derived from an EMBL/GenBank/DDBJ whole genome shotgun (WGS) entry which is preliminary data.</text>
</comment>
<feature type="transmembrane region" description="Helical" evidence="6">
    <location>
        <begin position="51"/>
        <end position="73"/>
    </location>
</feature>
<dbReference type="GO" id="GO:0016020">
    <property type="term" value="C:membrane"/>
    <property type="evidence" value="ECO:0007669"/>
    <property type="project" value="UniProtKB-SubCell"/>
</dbReference>
<dbReference type="EMBL" id="JAYFSO010000046">
    <property type="protein sequence ID" value="MEA5126478.1"/>
    <property type="molecule type" value="Genomic_DNA"/>
</dbReference>
<dbReference type="PANTHER" id="PTHR10057">
    <property type="entry name" value="PERIPHERAL-TYPE BENZODIAZEPINE RECEPTOR"/>
    <property type="match status" value="1"/>
</dbReference>
<gene>
    <name evidence="8" type="ORF">A7D17_21970</name>
    <name evidence="7" type="ORF">VB146_22050</name>
</gene>
<dbReference type="Proteomes" id="UP000077659">
    <property type="component" value="Unassembled WGS sequence"/>
</dbReference>
<feature type="transmembrane region" description="Helical" evidence="6">
    <location>
        <begin position="85"/>
        <end position="103"/>
    </location>
</feature>
<evidence type="ECO:0000256" key="6">
    <source>
        <dbReference type="SAM" id="Phobius"/>
    </source>
</evidence>
<dbReference type="Proteomes" id="UP001303614">
    <property type="component" value="Unassembled WGS sequence"/>
</dbReference>
<comment type="similarity">
    <text evidence="2">Belongs to the TspO/BZRP family.</text>
</comment>
<evidence type="ECO:0000256" key="3">
    <source>
        <dbReference type="ARBA" id="ARBA00022692"/>
    </source>
</evidence>
<reference evidence="8 9" key="1">
    <citation type="submission" date="2016-05" db="EMBL/GenBank/DDBJ databases">
        <title>Pathogenic, phenotypic and molecular characterisation of Xanthomonas nasturtii sp. nov. and Xanthomonas floridensis sp. nov., new species of Xanthomonas associated with watercress production in Florida.</title>
        <authorList>
            <person name="Vicente J.G."/>
            <person name="Rothwell S."/>
            <person name="Holub E.B."/>
            <person name="Studholme D.J."/>
        </authorList>
    </citation>
    <scope>NUCLEOTIDE SEQUENCE [LARGE SCALE GENOMIC DNA]</scope>
    <source>
        <strain evidence="8 9">WHRI 8848</strain>
    </source>
</reference>
<proteinExistence type="inferred from homology"/>
<organism evidence="8 9">
    <name type="scientific">Xanthomonas floridensis</name>
    <dbReference type="NCBI Taxonomy" id="1843580"/>
    <lineage>
        <taxon>Bacteria</taxon>
        <taxon>Pseudomonadati</taxon>
        <taxon>Pseudomonadota</taxon>
        <taxon>Gammaproteobacteria</taxon>
        <taxon>Lysobacterales</taxon>
        <taxon>Lysobacteraceae</taxon>
        <taxon>Xanthomonas</taxon>
    </lineage>
</organism>
<dbReference type="EMBL" id="LXNG01000036">
    <property type="protein sequence ID" value="OAG66143.1"/>
    <property type="molecule type" value="Genomic_DNA"/>
</dbReference>
<feature type="transmembrane region" description="Helical" evidence="6">
    <location>
        <begin position="109"/>
        <end position="130"/>
    </location>
</feature>
<dbReference type="InterPro" id="IPR038330">
    <property type="entry name" value="TspO/MBR-related_sf"/>
</dbReference>
<keyword evidence="3 6" id="KW-0812">Transmembrane</keyword>